<dbReference type="EMBL" id="JAMTCJ010000002">
    <property type="protein sequence ID" value="MCP2176218.1"/>
    <property type="molecule type" value="Genomic_DNA"/>
</dbReference>
<dbReference type="Proteomes" id="UP001206895">
    <property type="component" value="Unassembled WGS sequence"/>
</dbReference>
<dbReference type="Pfam" id="PF06224">
    <property type="entry name" value="AlkZ-like"/>
    <property type="match status" value="1"/>
</dbReference>
<dbReference type="InterPro" id="IPR009351">
    <property type="entry name" value="AlkZ-like"/>
</dbReference>
<name>A0ABT1HD85_9NOCA</name>
<organism evidence="1 2">
    <name type="scientific">Williamsia maris</name>
    <dbReference type="NCBI Taxonomy" id="72806"/>
    <lineage>
        <taxon>Bacteria</taxon>
        <taxon>Bacillati</taxon>
        <taxon>Actinomycetota</taxon>
        <taxon>Actinomycetes</taxon>
        <taxon>Mycobacteriales</taxon>
        <taxon>Nocardiaceae</taxon>
        <taxon>Williamsia</taxon>
    </lineage>
</organism>
<proteinExistence type="predicted"/>
<keyword evidence="1" id="KW-0238">DNA-binding</keyword>
<protein>
    <submittedName>
        <fullName evidence="1">Winged helix DNA-binding domain-containing protein</fullName>
    </submittedName>
</protein>
<sequence>MAAETSVAGEVTLAQWNRTLLSRQHLLSRVDEDAVEVLDRCVGLQSQDPRAAFYGLWSRIEGFDPGELDDLMTDREVVRMALLRSTVFLMDSQDARWVRPLAQAAMEGEVRSNHLRRLVDAAAPDITAHAQDLLSGNELTAKELGRKLGHRWPDDPPSTLTAVARCTLPLVQVPPRGLWNGHAGATYRLFDDWVGPGEPAVVGDEARKDLIRLYLRGFGPSTVKGIQTWAGMTRLRPLVEAMEADWELNRFRGPDGVLLFDLDGIDIVDGDEPAPARLLAPFDNVVTAQADRRRIIDDEVYAQLVTPNGLMPGLGLVGGRVVARWSADDTGAVRVETLAPVNASDTQALVDEAQRLTEFHRAYPAT</sequence>
<dbReference type="RefSeq" id="WP_253661229.1">
    <property type="nucleotide sequence ID" value="NZ_BAAAJQ010000001.1"/>
</dbReference>
<dbReference type="PANTHER" id="PTHR38479">
    <property type="entry name" value="LMO0824 PROTEIN"/>
    <property type="match status" value="1"/>
</dbReference>
<dbReference type="GO" id="GO:0003677">
    <property type="term" value="F:DNA binding"/>
    <property type="evidence" value="ECO:0007669"/>
    <property type="project" value="UniProtKB-KW"/>
</dbReference>
<dbReference type="PANTHER" id="PTHR38479:SF2">
    <property type="entry name" value="WINGED HELIX DNA-BINDING DOMAIN-CONTAINING PROTEIN"/>
    <property type="match status" value="1"/>
</dbReference>
<gene>
    <name evidence="1" type="ORF">LX13_002037</name>
</gene>
<keyword evidence="2" id="KW-1185">Reference proteome</keyword>
<evidence type="ECO:0000313" key="2">
    <source>
        <dbReference type="Proteomes" id="UP001206895"/>
    </source>
</evidence>
<evidence type="ECO:0000313" key="1">
    <source>
        <dbReference type="EMBL" id="MCP2176218.1"/>
    </source>
</evidence>
<comment type="caution">
    <text evidence="1">The sequence shown here is derived from an EMBL/GenBank/DDBJ whole genome shotgun (WGS) entry which is preliminary data.</text>
</comment>
<accession>A0ABT1HD85</accession>
<reference evidence="1 2" key="1">
    <citation type="submission" date="2022-06" db="EMBL/GenBank/DDBJ databases">
        <title>Genomic Encyclopedia of Archaeal and Bacterial Type Strains, Phase II (KMG-II): from individual species to whole genera.</title>
        <authorList>
            <person name="Goeker M."/>
        </authorList>
    </citation>
    <scope>NUCLEOTIDE SEQUENCE [LARGE SCALE GENOMIC DNA]</scope>
    <source>
        <strain evidence="1 2">DSM 44693</strain>
    </source>
</reference>